<sequence>MPTYTLIESYESYECNMAMVSVLADIWNSHKHVKGAVENKKVKKKILMKIIDRFKTLGFDHTHHTNFTEFLDHLNALYEQNLRLILKEQFDDLFKCRILDKDRILNASDSFKDFNNRQLRESLFEYMILTIKGNTEGNPLIKQFREILAEQCYDSFFRFWIQACCELKKKNIFTLTDQKYISLIENNIGDTKFLSGNPIYDYVFVDEFQDINPLDLNLVKAIAKSN</sequence>
<proteinExistence type="predicted"/>
<dbReference type="InterPro" id="IPR027417">
    <property type="entry name" value="P-loop_NTPase"/>
</dbReference>
<name>A0A0G2HK43_9SYNE</name>
<protein>
    <submittedName>
        <fullName evidence="1">Uncharacterized protein</fullName>
    </submittedName>
</protein>
<dbReference type="EMBL" id="JXQG01000087">
    <property type="protein sequence ID" value="KKZ10512.1"/>
    <property type="molecule type" value="Genomic_DNA"/>
</dbReference>
<reference evidence="1 2" key="1">
    <citation type="submission" date="2015-01" db="EMBL/GenBank/DDBJ databases">
        <title>Lifestyle Evolution in Cyanobacterial Symbionts of Sponges.</title>
        <authorList>
            <person name="Burgsdorf I."/>
            <person name="Slaby B.M."/>
            <person name="Handley K.M."/>
            <person name="Haber M."/>
            <person name="Blom J."/>
            <person name="Marshall C.W."/>
            <person name="Gilbert J.A."/>
            <person name="Hentschel U."/>
            <person name="Steindler L."/>
        </authorList>
    </citation>
    <scope>NUCLEOTIDE SEQUENCE [LARGE SCALE GENOMIC DNA]</scope>
    <source>
        <strain evidence="1">SP3</strain>
    </source>
</reference>
<dbReference type="PATRIC" id="fig|1604020.3.peg.2361"/>
<dbReference type="AlphaFoldDB" id="A0A0G2HK43"/>
<evidence type="ECO:0000313" key="1">
    <source>
        <dbReference type="EMBL" id="KKZ10512.1"/>
    </source>
</evidence>
<comment type="caution">
    <text evidence="1">The sequence shown here is derived from an EMBL/GenBank/DDBJ whole genome shotgun (WGS) entry which is preliminary data.</text>
</comment>
<dbReference type="Proteomes" id="UP000035067">
    <property type="component" value="Unassembled WGS sequence"/>
</dbReference>
<dbReference type="SUPFAM" id="SSF52540">
    <property type="entry name" value="P-loop containing nucleoside triphosphate hydrolases"/>
    <property type="match status" value="1"/>
</dbReference>
<accession>A0A0G2HK43</accession>
<organism evidence="1 2">
    <name type="scientific">Candidatus Synechococcus spongiarum SP3</name>
    <dbReference type="NCBI Taxonomy" id="1604020"/>
    <lineage>
        <taxon>Bacteria</taxon>
        <taxon>Bacillati</taxon>
        <taxon>Cyanobacteriota</taxon>
        <taxon>Cyanophyceae</taxon>
        <taxon>Synechococcales</taxon>
        <taxon>Synechococcaceae</taxon>
        <taxon>Synechococcus</taxon>
    </lineage>
</organism>
<gene>
    <name evidence="1" type="ORF">TE42_09955</name>
</gene>
<evidence type="ECO:0000313" key="2">
    <source>
        <dbReference type="Proteomes" id="UP000035067"/>
    </source>
</evidence>
<dbReference type="Gene3D" id="3.40.50.300">
    <property type="entry name" value="P-loop containing nucleotide triphosphate hydrolases"/>
    <property type="match status" value="1"/>
</dbReference>